<dbReference type="Gene3D" id="3.40.50.200">
    <property type="entry name" value="Peptidase S8/S53 domain"/>
    <property type="match status" value="1"/>
</dbReference>
<dbReference type="Proteomes" id="UP000030151">
    <property type="component" value="Unassembled WGS sequence"/>
</dbReference>
<evidence type="ECO:0000259" key="8">
    <source>
        <dbReference type="Pfam" id="PF00082"/>
    </source>
</evidence>
<evidence type="ECO:0000256" key="1">
    <source>
        <dbReference type="ARBA" id="ARBA00011073"/>
    </source>
</evidence>
<dbReference type="HOGENOM" id="CLU_011263_1_0_1"/>
<dbReference type="GO" id="GO:0004252">
    <property type="term" value="F:serine-type endopeptidase activity"/>
    <property type="evidence" value="ECO:0007669"/>
    <property type="project" value="UniProtKB-UniRule"/>
</dbReference>
<feature type="active site" description="Charge relay system" evidence="5">
    <location>
        <position position="118"/>
    </location>
</feature>
<feature type="region of interest" description="Disordered" evidence="6">
    <location>
        <begin position="44"/>
        <end position="72"/>
    </location>
</feature>
<feature type="signal peptide" evidence="7">
    <location>
        <begin position="1"/>
        <end position="16"/>
    </location>
</feature>
<name>A0A0A1UR20_9HYPO</name>
<sequence length="372" mass="39354">MKTSAILAFFFGLTSAGVTRGPEGLESHIAQLDSDIKGTNAAPLRRSLQNGPETSSAPGRHPMLVKRASKTQKGAPWGLRAISHRRAGAFYEKFPPDPASKYYYDDRAGLDTYAYILDSGIRTTHEEFEGRAETVFTVYPGDEIDHRGHGTAVAGVLGSKTYGVAKRAKLLSVKTLDDKGSCAASAALHALSWTAEHILSNGRQHSSVINLSFGIPKLQALDTFIEALVSQVGIPVVTAAGNENEDASLSTPGSAKGVINVGHMDKNWVMSPNSNWGPAVTMLAPGVQVECPSSASDTNVVLESGSSFAAPHVAGLVLNAISVHGIKGAAEIRKFLLQSATKDQACTSRNTPNIVANNGNTAQKKHTKPRNC</sequence>
<evidence type="ECO:0000313" key="10">
    <source>
        <dbReference type="Proteomes" id="UP000030151"/>
    </source>
</evidence>
<comment type="similarity">
    <text evidence="1 5">Belongs to the peptidase S8 family.</text>
</comment>
<dbReference type="InterPro" id="IPR022398">
    <property type="entry name" value="Peptidase_S8_His-AS"/>
</dbReference>
<keyword evidence="4 5" id="KW-0720">Serine protease</keyword>
<feature type="active site" description="Charge relay system" evidence="5">
    <location>
        <position position="149"/>
    </location>
</feature>
<comment type="caution">
    <text evidence="9">The sequence shown here is derived from an EMBL/GenBank/DDBJ whole genome shotgun (WGS) entry which is preliminary data.</text>
</comment>
<dbReference type="InterPro" id="IPR034193">
    <property type="entry name" value="PCSK9_ProteinaseK-like"/>
</dbReference>
<gene>
    <name evidence="9" type="ORF">X797_009160</name>
</gene>
<reference evidence="9 10" key="1">
    <citation type="submission" date="2014-02" db="EMBL/GenBank/DDBJ databases">
        <title>The genome sequence of the entomopathogenic fungus Metarhizium robertsii ARSEF 2575.</title>
        <authorList>
            <person name="Giuliano Garisto Donzelli B."/>
            <person name="Roe B.A."/>
            <person name="Macmil S.L."/>
            <person name="Krasnoff S.B."/>
            <person name="Gibson D.M."/>
        </authorList>
    </citation>
    <scope>NUCLEOTIDE SEQUENCE [LARGE SCALE GENOMIC DNA]</scope>
    <source>
        <strain evidence="9 10">ARSEF 2575</strain>
    </source>
</reference>
<evidence type="ECO:0000256" key="3">
    <source>
        <dbReference type="ARBA" id="ARBA00022801"/>
    </source>
</evidence>
<dbReference type="InterPro" id="IPR050131">
    <property type="entry name" value="Peptidase_S8_subtilisin-like"/>
</dbReference>
<dbReference type="PROSITE" id="PS00137">
    <property type="entry name" value="SUBTILASE_HIS"/>
    <property type="match status" value="1"/>
</dbReference>
<evidence type="ECO:0000256" key="5">
    <source>
        <dbReference type="PROSITE-ProRule" id="PRU01240"/>
    </source>
</evidence>
<dbReference type="PANTHER" id="PTHR43806">
    <property type="entry name" value="PEPTIDASE S8"/>
    <property type="match status" value="1"/>
</dbReference>
<feature type="compositionally biased region" description="Polar residues" evidence="6">
    <location>
        <begin position="349"/>
        <end position="362"/>
    </location>
</feature>
<dbReference type="SUPFAM" id="SSF52743">
    <property type="entry name" value="Subtilisin-like"/>
    <property type="match status" value="1"/>
</dbReference>
<dbReference type="PROSITE" id="PS00136">
    <property type="entry name" value="SUBTILASE_ASP"/>
    <property type="match status" value="1"/>
</dbReference>
<dbReference type="PANTHER" id="PTHR43806:SF58">
    <property type="entry name" value="ALKALINE PROTEASE 1-RELATED"/>
    <property type="match status" value="1"/>
</dbReference>
<organism evidence="9 10">
    <name type="scientific">Metarhizium robertsii</name>
    <dbReference type="NCBI Taxonomy" id="568076"/>
    <lineage>
        <taxon>Eukaryota</taxon>
        <taxon>Fungi</taxon>
        <taxon>Dikarya</taxon>
        <taxon>Ascomycota</taxon>
        <taxon>Pezizomycotina</taxon>
        <taxon>Sordariomycetes</taxon>
        <taxon>Hypocreomycetidae</taxon>
        <taxon>Hypocreales</taxon>
        <taxon>Clavicipitaceae</taxon>
        <taxon>Metarhizium</taxon>
    </lineage>
</organism>
<keyword evidence="3 5" id="KW-0378">Hydrolase</keyword>
<dbReference type="PRINTS" id="PR00723">
    <property type="entry name" value="SUBTILISIN"/>
</dbReference>
<dbReference type="CDD" id="cd04077">
    <property type="entry name" value="Peptidases_S8_PCSK9_ProteinaseK_like"/>
    <property type="match status" value="1"/>
</dbReference>
<evidence type="ECO:0000256" key="6">
    <source>
        <dbReference type="SAM" id="MobiDB-lite"/>
    </source>
</evidence>
<feature type="domain" description="Peptidase S8/S53" evidence="8">
    <location>
        <begin position="116"/>
        <end position="343"/>
    </location>
</feature>
<dbReference type="InterPro" id="IPR023827">
    <property type="entry name" value="Peptidase_S8_Asp-AS"/>
</dbReference>
<feature type="compositionally biased region" description="Polar residues" evidence="6">
    <location>
        <begin position="47"/>
        <end position="57"/>
    </location>
</feature>
<protein>
    <submittedName>
        <fullName evidence="9">Peptidase S8 family protein</fullName>
    </submittedName>
</protein>
<dbReference type="InterPro" id="IPR015500">
    <property type="entry name" value="Peptidase_S8_subtilisin-rel"/>
</dbReference>
<dbReference type="InterPro" id="IPR036852">
    <property type="entry name" value="Peptidase_S8/S53_dom_sf"/>
</dbReference>
<dbReference type="PROSITE" id="PS51892">
    <property type="entry name" value="SUBTILASE"/>
    <property type="match status" value="1"/>
</dbReference>
<accession>A0A0A1UR20</accession>
<dbReference type="AlphaFoldDB" id="A0A0A1UR20"/>
<evidence type="ECO:0000256" key="2">
    <source>
        <dbReference type="ARBA" id="ARBA00022670"/>
    </source>
</evidence>
<dbReference type="OrthoDB" id="206201at2759"/>
<dbReference type="InterPro" id="IPR000209">
    <property type="entry name" value="Peptidase_S8/S53_dom"/>
</dbReference>
<feature type="chain" id="PRO_5001981067" evidence="7">
    <location>
        <begin position="17"/>
        <end position="372"/>
    </location>
</feature>
<dbReference type="EMBL" id="JELW01000033">
    <property type="protein sequence ID" value="EXU97775.1"/>
    <property type="molecule type" value="Genomic_DNA"/>
</dbReference>
<keyword evidence="2 5" id="KW-0645">Protease</keyword>
<evidence type="ECO:0000256" key="4">
    <source>
        <dbReference type="ARBA" id="ARBA00022825"/>
    </source>
</evidence>
<evidence type="ECO:0000256" key="7">
    <source>
        <dbReference type="SAM" id="SignalP"/>
    </source>
</evidence>
<proteinExistence type="inferred from homology"/>
<dbReference type="GO" id="GO:0006508">
    <property type="term" value="P:proteolysis"/>
    <property type="evidence" value="ECO:0007669"/>
    <property type="project" value="UniProtKB-KW"/>
</dbReference>
<keyword evidence="7" id="KW-0732">Signal</keyword>
<feature type="active site" description="Charge relay system" evidence="5">
    <location>
        <position position="307"/>
    </location>
</feature>
<dbReference type="eggNOG" id="KOG1153">
    <property type="taxonomic scope" value="Eukaryota"/>
</dbReference>
<feature type="region of interest" description="Disordered" evidence="6">
    <location>
        <begin position="349"/>
        <end position="372"/>
    </location>
</feature>
<dbReference type="Pfam" id="PF00082">
    <property type="entry name" value="Peptidase_S8"/>
    <property type="match status" value="1"/>
</dbReference>
<evidence type="ECO:0000313" key="9">
    <source>
        <dbReference type="EMBL" id="EXU97775.1"/>
    </source>
</evidence>
<feature type="compositionally biased region" description="Basic residues" evidence="6">
    <location>
        <begin position="363"/>
        <end position="372"/>
    </location>
</feature>